<protein>
    <recommendedName>
        <fullName evidence="4">Outer membrane protein beta-barrel domain-containing protein</fullName>
    </recommendedName>
</protein>
<reference evidence="3" key="1">
    <citation type="journal article" date="2019" name="Int. J. Syst. Evol. Microbiol.">
        <title>The Global Catalogue of Microorganisms (GCM) 10K type strain sequencing project: providing services to taxonomists for standard genome sequencing and annotation.</title>
        <authorList>
            <consortium name="The Broad Institute Genomics Platform"/>
            <consortium name="The Broad Institute Genome Sequencing Center for Infectious Disease"/>
            <person name="Wu L."/>
            <person name="Ma J."/>
        </authorList>
    </citation>
    <scope>NUCLEOTIDE SEQUENCE [LARGE SCALE GENOMIC DNA]</scope>
    <source>
        <strain evidence="3">JCM 31921</strain>
    </source>
</reference>
<accession>A0ABP8MGL4</accession>
<evidence type="ECO:0000313" key="2">
    <source>
        <dbReference type="EMBL" id="GAA4448876.1"/>
    </source>
</evidence>
<keyword evidence="3" id="KW-1185">Reference proteome</keyword>
<organism evidence="2 3">
    <name type="scientific">Rurimicrobium arvi</name>
    <dbReference type="NCBI Taxonomy" id="2049916"/>
    <lineage>
        <taxon>Bacteria</taxon>
        <taxon>Pseudomonadati</taxon>
        <taxon>Bacteroidota</taxon>
        <taxon>Chitinophagia</taxon>
        <taxon>Chitinophagales</taxon>
        <taxon>Chitinophagaceae</taxon>
        <taxon>Rurimicrobium</taxon>
    </lineage>
</organism>
<dbReference type="Proteomes" id="UP001501410">
    <property type="component" value="Unassembled WGS sequence"/>
</dbReference>
<sequence length="247" mass="27522">MRKQTVQLTAACMLVVLHGAHAQSCTFGIDGGLNRSTQLFFDPQHPQDGTTQLNGYTGWHAGVFATANHLFRNKVLDFFTYRARLSYFRKGAVQPAQISDPFYPMAANGTSQIPKVDDVRIKNTLDYISLDLTFQKHLLHFGHTSSLYLEAGLGNNVLIRSDIKAGAIDPVRFSPPYNEYNDGRLRRYNLTWIAGAGINLENKYSIYAQCNKGITAVYHSNTLRVRDWSWTIGAGITIGSAKTSLKS</sequence>
<evidence type="ECO:0000313" key="3">
    <source>
        <dbReference type="Proteomes" id="UP001501410"/>
    </source>
</evidence>
<comment type="caution">
    <text evidence="2">The sequence shown here is derived from an EMBL/GenBank/DDBJ whole genome shotgun (WGS) entry which is preliminary data.</text>
</comment>
<name>A0ABP8MGL4_9BACT</name>
<dbReference type="EMBL" id="BAABEZ010000001">
    <property type="protein sequence ID" value="GAA4448876.1"/>
    <property type="molecule type" value="Genomic_DNA"/>
</dbReference>
<keyword evidence="1" id="KW-0732">Signal</keyword>
<proteinExistence type="predicted"/>
<evidence type="ECO:0000256" key="1">
    <source>
        <dbReference type="SAM" id="SignalP"/>
    </source>
</evidence>
<gene>
    <name evidence="2" type="ORF">GCM10023092_02130</name>
</gene>
<evidence type="ECO:0008006" key="4">
    <source>
        <dbReference type="Google" id="ProtNLM"/>
    </source>
</evidence>
<dbReference type="RefSeq" id="WP_344821794.1">
    <property type="nucleotide sequence ID" value="NZ_BAABEZ010000001.1"/>
</dbReference>
<feature type="chain" id="PRO_5046534934" description="Outer membrane protein beta-barrel domain-containing protein" evidence="1">
    <location>
        <begin position="23"/>
        <end position="247"/>
    </location>
</feature>
<feature type="signal peptide" evidence="1">
    <location>
        <begin position="1"/>
        <end position="22"/>
    </location>
</feature>